<keyword evidence="3" id="KW-0808">Transferase</keyword>
<dbReference type="InterPro" id="IPR008984">
    <property type="entry name" value="SMAD_FHA_dom_sf"/>
</dbReference>
<dbReference type="SUPFAM" id="SSF56112">
    <property type="entry name" value="Protein kinase-like (PK-like)"/>
    <property type="match status" value="1"/>
</dbReference>
<evidence type="ECO:0000256" key="8">
    <source>
        <dbReference type="PIRSR" id="PIRSR630616-2"/>
    </source>
</evidence>
<keyword evidence="6 8" id="KW-0067">ATP-binding</keyword>
<name>A0A6A6UJ04_9PEZI</name>
<dbReference type="InterPro" id="IPR008271">
    <property type="entry name" value="Ser/Thr_kinase_AS"/>
</dbReference>
<evidence type="ECO:0000256" key="6">
    <source>
        <dbReference type="ARBA" id="ARBA00022840"/>
    </source>
</evidence>
<feature type="active site" description="Proton acceptor" evidence="7">
    <location>
        <position position="379"/>
    </location>
</feature>
<evidence type="ECO:0000259" key="11">
    <source>
        <dbReference type="PROSITE" id="PS50011"/>
    </source>
</evidence>
<dbReference type="PROSITE" id="PS00108">
    <property type="entry name" value="PROTEIN_KINASE_ST"/>
    <property type="match status" value="1"/>
</dbReference>
<evidence type="ECO:0000256" key="2">
    <source>
        <dbReference type="ARBA" id="ARBA00022527"/>
    </source>
</evidence>
<dbReference type="Gene3D" id="1.10.510.10">
    <property type="entry name" value="Transferase(Phosphotransferase) domain 1"/>
    <property type="match status" value="1"/>
</dbReference>
<sequence length="461" mass="51026">MTSSLDDSTSLDIFTEVLGNSEPTQPQSNSLHDSNFDGHFANLVPLNKFAKNAIASTLANDQLEFHHKFITKYGRYGIDHCFALSLLQLPEFPHLGWRIGRGRKRLPNNGVDILLTTNADENVAGIHARLGWRQSSGGFFVISTHRQGRTVLLNGEALNGEYRLVPRKNMITFGECLFRLEYIDMSPKNEIQFQVELRTYMQMYCDDENPFVIPTPKEHDAAFGKWTVQWAISRGAFGTVYMVIHSDSGEPAAAKHLLKTNRNQIAVDREIQMARLISRFPHPRIACPLEIITQGKRTKVELDRIRALLSDEWDPVASDDIISAFIIISPLSSTTLAYICNTLRPGSPGHLGYAPTTTFFLQLVEALAFLHGHGIAHRDVKPQNVLVNSLSPPRCVLTDFGSASDQAVMPNATVGTLAYLAPEQVPGREHSAAVDLWAAGLLGCQLMGLRLESGGKGERVG</sequence>
<proteinExistence type="inferred from homology"/>
<evidence type="ECO:0000313" key="12">
    <source>
        <dbReference type="EMBL" id="KAF2671521.1"/>
    </source>
</evidence>
<feature type="domain" description="FHA" evidence="10">
    <location>
        <begin position="97"/>
        <end position="158"/>
    </location>
</feature>
<dbReference type="InterPro" id="IPR011009">
    <property type="entry name" value="Kinase-like_dom_sf"/>
</dbReference>
<keyword evidence="5 12" id="KW-0418">Kinase</keyword>
<dbReference type="SUPFAM" id="SSF49879">
    <property type="entry name" value="SMAD/FHA domain"/>
    <property type="match status" value="1"/>
</dbReference>
<comment type="similarity">
    <text evidence="1">Belongs to the protein kinase superfamily. CAMK Ser/Thr protein kinase family. CHEK2 subfamily.</text>
</comment>
<evidence type="ECO:0000256" key="9">
    <source>
        <dbReference type="PIRSR" id="PIRSR630616-3"/>
    </source>
</evidence>
<accession>A0A6A6UJ04</accession>
<evidence type="ECO:0000256" key="3">
    <source>
        <dbReference type="ARBA" id="ARBA00022679"/>
    </source>
</evidence>
<dbReference type="OrthoDB" id="5979581at2759"/>
<evidence type="ECO:0000256" key="1">
    <source>
        <dbReference type="ARBA" id="ARBA00005575"/>
    </source>
</evidence>
<evidence type="ECO:0000259" key="10">
    <source>
        <dbReference type="PROSITE" id="PS50006"/>
    </source>
</evidence>
<keyword evidence="2" id="KW-0723">Serine/threonine-protein kinase</keyword>
<organism evidence="12 13">
    <name type="scientific">Microthyrium microscopicum</name>
    <dbReference type="NCBI Taxonomy" id="703497"/>
    <lineage>
        <taxon>Eukaryota</taxon>
        <taxon>Fungi</taxon>
        <taxon>Dikarya</taxon>
        <taxon>Ascomycota</taxon>
        <taxon>Pezizomycotina</taxon>
        <taxon>Dothideomycetes</taxon>
        <taxon>Dothideomycetes incertae sedis</taxon>
        <taxon>Microthyriales</taxon>
        <taxon>Microthyriaceae</taxon>
        <taxon>Microthyrium</taxon>
    </lineage>
</organism>
<dbReference type="PANTHER" id="PTHR24350">
    <property type="entry name" value="SERINE/THREONINE-PROTEIN KINASE IAL-RELATED"/>
    <property type="match status" value="1"/>
</dbReference>
<dbReference type="InterPro" id="IPR000719">
    <property type="entry name" value="Prot_kinase_dom"/>
</dbReference>
<dbReference type="AlphaFoldDB" id="A0A6A6UJ04"/>
<dbReference type="SMART" id="SM00220">
    <property type="entry name" value="S_TKc"/>
    <property type="match status" value="1"/>
</dbReference>
<feature type="cross-link" description="Glycyl lysine isopeptide (Lys-Gly) (interchain with G-Cter in SUMO2)" evidence="9">
    <location>
        <position position="381"/>
    </location>
</feature>
<feature type="binding site" evidence="8">
    <location>
        <position position="399"/>
    </location>
    <ligand>
        <name>ATP</name>
        <dbReference type="ChEBI" id="CHEBI:30616"/>
    </ligand>
</feature>
<gene>
    <name evidence="12" type="ORF">BT63DRAFT_453917</name>
</gene>
<keyword evidence="13" id="KW-1185">Reference proteome</keyword>
<dbReference type="EMBL" id="MU004233">
    <property type="protein sequence ID" value="KAF2671521.1"/>
    <property type="molecule type" value="Genomic_DNA"/>
</dbReference>
<dbReference type="GO" id="GO:0004674">
    <property type="term" value="F:protein serine/threonine kinase activity"/>
    <property type="evidence" value="ECO:0007669"/>
    <property type="project" value="UniProtKB-KW"/>
</dbReference>
<feature type="domain" description="Protein kinase" evidence="11">
    <location>
        <begin position="226"/>
        <end position="461"/>
    </location>
</feature>
<dbReference type="PROSITE" id="PS50011">
    <property type="entry name" value="PROTEIN_KINASE_DOM"/>
    <property type="match status" value="1"/>
</dbReference>
<keyword evidence="4 8" id="KW-0547">Nucleotide-binding</keyword>
<evidence type="ECO:0000256" key="5">
    <source>
        <dbReference type="ARBA" id="ARBA00022777"/>
    </source>
</evidence>
<dbReference type="CDD" id="cd00180">
    <property type="entry name" value="PKc"/>
    <property type="match status" value="1"/>
</dbReference>
<dbReference type="PROSITE" id="PS50006">
    <property type="entry name" value="FHA_DOMAIN"/>
    <property type="match status" value="1"/>
</dbReference>
<protein>
    <submittedName>
        <fullName evidence="12">Kinase-like protein</fullName>
    </submittedName>
</protein>
<reference evidence="12" key="1">
    <citation type="journal article" date="2020" name="Stud. Mycol.">
        <title>101 Dothideomycetes genomes: a test case for predicting lifestyles and emergence of pathogens.</title>
        <authorList>
            <person name="Haridas S."/>
            <person name="Albert R."/>
            <person name="Binder M."/>
            <person name="Bloem J."/>
            <person name="Labutti K."/>
            <person name="Salamov A."/>
            <person name="Andreopoulos B."/>
            <person name="Baker S."/>
            <person name="Barry K."/>
            <person name="Bills G."/>
            <person name="Bluhm B."/>
            <person name="Cannon C."/>
            <person name="Castanera R."/>
            <person name="Culley D."/>
            <person name="Daum C."/>
            <person name="Ezra D."/>
            <person name="Gonzalez J."/>
            <person name="Henrissat B."/>
            <person name="Kuo A."/>
            <person name="Liang C."/>
            <person name="Lipzen A."/>
            <person name="Lutzoni F."/>
            <person name="Magnuson J."/>
            <person name="Mondo S."/>
            <person name="Nolan M."/>
            <person name="Ohm R."/>
            <person name="Pangilinan J."/>
            <person name="Park H.-J."/>
            <person name="Ramirez L."/>
            <person name="Alfaro M."/>
            <person name="Sun H."/>
            <person name="Tritt A."/>
            <person name="Yoshinaga Y."/>
            <person name="Zwiers L.-H."/>
            <person name="Turgeon B."/>
            <person name="Goodwin S."/>
            <person name="Spatafora J."/>
            <person name="Crous P."/>
            <person name="Grigoriev I."/>
        </authorList>
    </citation>
    <scope>NUCLEOTIDE SEQUENCE</scope>
    <source>
        <strain evidence="12">CBS 115976</strain>
    </source>
</reference>
<evidence type="ECO:0000256" key="4">
    <source>
        <dbReference type="ARBA" id="ARBA00022741"/>
    </source>
</evidence>
<evidence type="ECO:0000313" key="13">
    <source>
        <dbReference type="Proteomes" id="UP000799302"/>
    </source>
</evidence>
<dbReference type="InterPro" id="IPR030616">
    <property type="entry name" value="Aur-like"/>
</dbReference>
<dbReference type="Proteomes" id="UP000799302">
    <property type="component" value="Unassembled WGS sequence"/>
</dbReference>
<dbReference type="InterPro" id="IPR000253">
    <property type="entry name" value="FHA_dom"/>
</dbReference>
<evidence type="ECO:0000256" key="7">
    <source>
        <dbReference type="PIRSR" id="PIRSR630616-1"/>
    </source>
</evidence>
<dbReference type="Pfam" id="PF00069">
    <property type="entry name" value="Pkinase"/>
    <property type="match status" value="1"/>
</dbReference>
<dbReference type="GO" id="GO:0005524">
    <property type="term" value="F:ATP binding"/>
    <property type="evidence" value="ECO:0007669"/>
    <property type="project" value="UniProtKB-KW"/>
</dbReference>
<dbReference type="Gene3D" id="3.30.200.20">
    <property type="entry name" value="Phosphorylase Kinase, domain 1"/>
    <property type="match status" value="1"/>
</dbReference>